<reference evidence="1 2" key="1">
    <citation type="submission" date="2020-08" db="EMBL/GenBank/DDBJ databases">
        <title>Genomic Encyclopedia of Type Strains, Phase IV (KMG-IV): sequencing the most valuable type-strain genomes for metagenomic binning, comparative biology and taxonomic classification.</title>
        <authorList>
            <person name="Goeker M."/>
        </authorList>
    </citation>
    <scope>NUCLEOTIDE SEQUENCE [LARGE SCALE GENOMIC DNA]</scope>
    <source>
        <strain evidence="1 2">DSM 29853</strain>
    </source>
</reference>
<accession>A0A7W6J8H9</accession>
<dbReference type="Proteomes" id="UP000528286">
    <property type="component" value="Unassembled WGS sequence"/>
</dbReference>
<keyword evidence="2" id="KW-1185">Reference proteome</keyword>
<gene>
    <name evidence="1" type="ORF">GGR23_003979</name>
</gene>
<evidence type="ECO:0000313" key="1">
    <source>
        <dbReference type="EMBL" id="MBB4066761.1"/>
    </source>
</evidence>
<dbReference type="AlphaFoldDB" id="A0A7W6J8H9"/>
<evidence type="ECO:0000313" key="2">
    <source>
        <dbReference type="Proteomes" id="UP000528286"/>
    </source>
</evidence>
<protein>
    <submittedName>
        <fullName evidence="1">Uncharacterized protein</fullName>
    </submittedName>
</protein>
<dbReference type="RefSeq" id="WP_183368020.1">
    <property type="nucleotide sequence ID" value="NZ_JACIEZ010000011.1"/>
</dbReference>
<dbReference type="EMBL" id="JACIEZ010000011">
    <property type="protein sequence ID" value="MBB4066761.1"/>
    <property type="molecule type" value="Genomic_DNA"/>
</dbReference>
<proteinExistence type="predicted"/>
<sequence>MGSESFSRRLPLDHCEPSAWFVAFHTESPRWWLNWLAMGRFKHVSAFGYVDRAASWVFFDFNLDRSRIYVVHGRDADPMIARFSDKTVVVRVPKPADAVNSLNMAVGAWCVPAVAHLIGMPGCALRPDALYRQCLANGGEIICAEGSTDETENP</sequence>
<comment type="caution">
    <text evidence="1">The sequence shown here is derived from an EMBL/GenBank/DDBJ whole genome shotgun (WGS) entry which is preliminary data.</text>
</comment>
<name>A0A7W6J8H9_9HYPH</name>
<organism evidence="1 2">
    <name type="scientific">Gellertiella hungarica</name>
    <dbReference type="NCBI Taxonomy" id="1572859"/>
    <lineage>
        <taxon>Bacteria</taxon>
        <taxon>Pseudomonadati</taxon>
        <taxon>Pseudomonadota</taxon>
        <taxon>Alphaproteobacteria</taxon>
        <taxon>Hyphomicrobiales</taxon>
        <taxon>Rhizobiaceae</taxon>
        <taxon>Gellertiella</taxon>
    </lineage>
</organism>